<evidence type="ECO:0000256" key="1">
    <source>
        <dbReference type="SAM" id="MobiDB-lite"/>
    </source>
</evidence>
<organism evidence="2 3">
    <name type="scientific">Reyranella aquatilis</name>
    <dbReference type="NCBI Taxonomy" id="2035356"/>
    <lineage>
        <taxon>Bacteria</taxon>
        <taxon>Pseudomonadati</taxon>
        <taxon>Pseudomonadota</taxon>
        <taxon>Alphaproteobacteria</taxon>
        <taxon>Hyphomicrobiales</taxon>
        <taxon>Reyranellaceae</taxon>
        <taxon>Reyranella</taxon>
    </lineage>
</organism>
<evidence type="ECO:0000313" key="3">
    <source>
        <dbReference type="Proteomes" id="UP001198862"/>
    </source>
</evidence>
<name>A0ABS8L1U6_9HYPH</name>
<feature type="region of interest" description="Disordered" evidence="1">
    <location>
        <begin position="123"/>
        <end position="145"/>
    </location>
</feature>
<comment type="caution">
    <text evidence="2">The sequence shown here is derived from an EMBL/GenBank/DDBJ whole genome shotgun (WGS) entry which is preliminary data.</text>
</comment>
<sequence length="157" mass="17355">MAKTSWSEVAAKPGAWHLLLGRLHNSFGDGPCESDPFDTARVRFAVNLMARYCSGLPVRGPVALQGGRDGCDTLVKLATGDSADFERLRLVTASRPVSAGEWKAQAQFVLDEPLHRDLLQIAGAPDTRGAGRRARERQTAEREDRSLRWRVSSRERL</sequence>
<gene>
    <name evidence="2" type="ORF">LJ725_25330</name>
</gene>
<keyword evidence="3" id="KW-1185">Reference proteome</keyword>
<evidence type="ECO:0000313" key="2">
    <source>
        <dbReference type="EMBL" id="MCC8432311.1"/>
    </source>
</evidence>
<protein>
    <submittedName>
        <fullName evidence="2">Uncharacterized protein</fullName>
    </submittedName>
</protein>
<dbReference type="EMBL" id="JAJISD010000014">
    <property type="protein sequence ID" value="MCC8432311.1"/>
    <property type="molecule type" value="Genomic_DNA"/>
</dbReference>
<feature type="compositionally biased region" description="Basic and acidic residues" evidence="1">
    <location>
        <begin position="136"/>
        <end position="145"/>
    </location>
</feature>
<dbReference type="Proteomes" id="UP001198862">
    <property type="component" value="Unassembled WGS sequence"/>
</dbReference>
<reference evidence="2 3" key="1">
    <citation type="submission" date="2021-11" db="EMBL/GenBank/DDBJ databases">
        <authorList>
            <person name="Lee D.-H."/>
            <person name="Kim S.-B."/>
        </authorList>
    </citation>
    <scope>NUCLEOTIDE SEQUENCE [LARGE SCALE GENOMIC DNA]</scope>
    <source>
        <strain evidence="2 3">KCTC 52223</strain>
    </source>
</reference>
<proteinExistence type="predicted"/>
<accession>A0ABS8L1U6</accession>
<dbReference type="RefSeq" id="WP_230553732.1">
    <property type="nucleotide sequence ID" value="NZ_JAJISD010000014.1"/>
</dbReference>